<dbReference type="EMBL" id="ABCB02000018">
    <property type="protein sequence ID" value="EDO61259.1"/>
    <property type="molecule type" value="Genomic_DNA"/>
</dbReference>
<sequence>MWQKNWENVVFKRLSVLEFLEKYLKMTSISLLSIHFHNVIVAFLSTTS</sequence>
<reference evidence="1 2" key="1">
    <citation type="submission" date="2007-08" db="EMBL/GenBank/DDBJ databases">
        <title>Draft genome sequence of Clostridium leptum (DSM 753).</title>
        <authorList>
            <person name="Sudarsanam P."/>
            <person name="Ley R."/>
            <person name="Guruge J."/>
            <person name="Turnbaugh P.J."/>
            <person name="Mahowald M."/>
            <person name="Liep D."/>
            <person name="Gordon J."/>
        </authorList>
    </citation>
    <scope>NUCLEOTIDE SEQUENCE [LARGE SCALE GENOMIC DNA]</scope>
    <source>
        <strain evidence="1 2">DSM 753</strain>
    </source>
</reference>
<evidence type="ECO:0000313" key="1">
    <source>
        <dbReference type="EMBL" id="EDO61259.1"/>
    </source>
</evidence>
<comment type="caution">
    <text evidence="1">The sequence shown here is derived from an EMBL/GenBank/DDBJ whole genome shotgun (WGS) entry which is preliminary data.</text>
</comment>
<name>A7VSW3_9FIRM</name>
<dbReference type="HOGENOM" id="CLU_3151294_0_0_9"/>
<reference evidence="1 2" key="2">
    <citation type="submission" date="2007-08" db="EMBL/GenBank/DDBJ databases">
        <authorList>
            <person name="Fulton L."/>
            <person name="Clifton S."/>
            <person name="Fulton B."/>
            <person name="Xu J."/>
            <person name="Minx P."/>
            <person name="Pepin K.H."/>
            <person name="Johnson M."/>
            <person name="Thiruvilangam P."/>
            <person name="Bhonagiri V."/>
            <person name="Nash W.E."/>
            <person name="Wang C."/>
            <person name="Mardis E.R."/>
            <person name="Wilson R.K."/>
        </authorList>
    </citation>
    <scope>NUCLEOTIDE SEQUENCE [LARGE SCALE GENOMIC DNA]</scope>
    <source>
        <strain evidence="1 2">DSM 753</strain>
    </source>
</reference>
<evidence type="ECO:0000313" key="2">
    <source>
        <dbReference type="Proteomes" id="UP000003490"/>
    </source>
</evidence>
<gene>
    <name evidence="1" type="ORF">CLOLEP_01654</name>
</gene>
<proteinExistence type="predicted"/>
<protein>
    <submittedName>
        <fullName evidence="1">Uncharacterized protein</fullName>
    </submittedName>
</protein>
<accession>A7VSW3</accession>
<organism evidence="1 2">
    <name type="scientific">[Clostridium] leptum DSM 753</name>
    <dbReference type="NCBI Taxonomy" id="428125"/>
    <lineage>
        <taxon>Bacteria</taxon>
        <taxon>Bacillati</taxon>
        <taxon>Bacillota</taxon>
        <taxon>Clostridia</taxon>
        <taxon>Eubacteriales</taxon>
        <taxon>Oscillospiraceae</taxon>
        <taxon>Oscillospiraceae incertae sedis</taxon>
    </lineage>
</organism>
<dbReference type="AlphaFoldDB" id="A7VSW3"/>
<dbReference type="Proteomes" id="UP000003490">
    <property type="component" value="Unassembled WGS sequence"/>
</dbReference>